<protein>
    <submittedName>
        <fullName evidence="1">Uncharacterized protein</fullName>
    </submittedName>
</protein>
<dbReference type="Proteomes" id="UP000287896">
    <property type="component" value="Segment"/>
</dbReference>
<accession>A0A3Q9R7H3</accession>
<evidence type="ECO:0000313" key="2">
    <source>
        <dbReference type="Proteomes" id="UP000287896"/>
    </source>
</evidence>
<name>A0A3Q9R7H3_9CAUD</name>
<sequence length="126" mass="14458">MTNLRLNDFQRKTLDEVVVSVDYEKKGLKTTIAFVTCKNGYEVVGISGCVDPKDFNFEIGKHYALVDALNQIGKLEGYYRQGMNHDRNQWTTININLDKSFEKLNGQQLSDAIVEQLKRNNRKEGI</sequence>
<reference evidence="1 2" key="1">
    <citation type="submission" date="2018-12" db="EMBL/GenBank/DDBJ databases">
        <title>Characterization of a novel siphovirus infacting Bacillus anthracis.</title>
        <authorList>
            <person name="Hu X."/>
            <person name="Wan X."/>
            <person name="Geng P."/>
            <person name="Yuan Z."/>
        </authorList>
    </citation>
    <scope>NUCLEOTIDE SEQUENCE [LARGE SCALE GENOMIC DNA]</scope>
</reference>
<proteinExistence type="predicted"/>
<dbReference type="Pfam" id="PF13876">
    <property type="entry name" value="Phage_gp49_66"/>
    <property type="match status" value="1"/>
</dbReference>
<keyword evidence="2" id="KW-1185">Reference proteome</keyword>
<dbReference type="EMBL" id="MK288021">
    <property type="protein sequence ID" value="AZU98966.1"/>
    <property type="molecule type" value="Genomic_DNA"/>
</dbReference>
<gene>
    <name evidence="1" type="ORF">pW2_135</name>
</gene>
<evidence type="ECO:0000313" key="1">
    <source>
        <dbReference type="EMBL" id="AZU98966.1"/>
    </source>
</evidence>
<dbReference type="InterPro" id="IPR025915">
    <property type="entry name" value="Phage_gp49_66"/>
</dbReference>
<organism evidence="1 2">
    <name type="scientific">Bacillus phage pW2</name>
    <dbReference type="NCBI Taxonomy" id="2500559"/>
    <lineage>
        <taxon>Viruses</taxon>
        <taxon>Duplodnaviria</taxon>
        <taxon>Heunggongvirae</taxon>
        <taxon>Uroviricota</taxon>
        <taxon>Caudoviricetes</taxon>
        <taxon>Joanripponvirinae</taxon>
        <taxon>Sophritavirus</taxon>
        <taxon>Sophritavirus pW2</taxon>
    </lineage>
</organism>